<evidence type="ECO:0000256" key="1">
    <source>
        <dbReference type="SAM" id="MobiDB-lite"/>
    </source>
</evidence>
<organism evidence="3 4">
    <name type="scientific">Actinomortierella ambigua</name>
    <dbReference type="NCBI Taxonomy" id="1343610"/>
    <lineage>
        <taxon>Eukaryota</taxon>
        <taxon>Fungi</taxon>
        <taxon>Fungi incertae sedis</taxon>
        <taxon>Mucoromycota</taxon>
        <taxon>Mortierellomycotina</taxon>
        <taxon>Mortierellomycetes</taxon>
        <taxon>Mortierellales</taxon>
        <taxon>Mortierellaceae</taxon>
        <taxon>Actinomortierella</taxon>
    </lineage>
</organism>
<dbReference type="Proteomes" id="UP000807716">
    <property type="component" value="Unassembled WGS sequence"/>
</dbReference>
<feature type="compositionally biased region" description="Low complexity" evidence="1">
    <location>
        <begin position="98"/>
        <end position="110"/>
    </location>
</feature>
<dbReference type="InterPro" id="IPR001214">
    <property type="entry name" value="SET_dom"/>
</dbReference>
<dbReference type="PROSITE" id="PS50280">
    <property type="entry name" value="SET"/>
    <property type="match status" value="1"/>
</dbReference>
<dbReference type="PANTHER" id="PTHR12197">
    <property type="entry name" value="HISTONE-LYSINE N-METHYLTRANSFERASE SMYD"/>
    <property type="match status" value="1"/>
</dbReference>
<dbReference type="EMBL" id="JAAAJB010000168">
    <property type="protein sequence ID" value="KAG0263150.1"/>
    <property type="molecule type" value="Genomic_DNA"/>
</dbReference>
<feature type="region of interest" description="Disordered" evidence="1">
    <location>
        <begin position="98"/>
        <end position="124"/>
    </location>
</feature>
<dbReference type="PANTHER" id="PTHR12197:SF294">
    <property type="entry name" value="POTENTIAL PROTEIN LYSINE METHYLTRANSFERASE SET6"/>
    <property type="match status" value="1"/>
</dbReference>
<reference evidence="3" key="1">
    <citation type="journal article" date="2020" name="Fungal Divers.">
        <title>Resolving the Mortierellaceae phylogeny through synthesis of multi-gene phylogenetics and phylogenomics.</title>
        <authorList>
            <person name="Vandepol N."/>
            <person name="Liber J."/>
            <person name="Desiro A."/>
            <person name="Na H."/>
            <person name="Kennedy M."/>
            <person name="Barry K."/>
            <person name="Grigoriev I.V."/>
            <person name="Miller A.N."/>
            <person name="O'Donnell K."/>
            <person name="Stajich J.E."/>
            <person name="Bonito G."/>
        </authorList>
    </citation>
    <scope>NUCLEOTIDE SEQUENCE</scope>
    <source>
        <strain evidence="3">BC1065</strain>
    </source>
</reference>
<dbReference type="InterPro" id="IPR046341">
    <property type="entry name" value="SET_dom_sf"/>
</dbReference>
<dbReference type="CDD" id="cd20071">
    <property type="entry name" value="SET_SMYD"/>
    <property type="match status" value="1"/>
</dbReference>
<dbReference type="Gene3D" id="2.170.270.10">
    <property type="entry name" value="SET domain"/>
    <property type="match status" value="1"/>
</dbReference>
<feature type="region of interest" description="Disordered" evidence="1">
    <location>
        <begin position="26"/>
        <end position="54"/>
    </location>
</feature>
<dbReference type="AlphaFoldDB" id="A0A9P6QAR7"/>
<feature type="compositionally biased region" description="Low complexity" evidence="1">
    <location>
        <begin position="28"/>
        <end position="43"/>
    </location>
</feature>
<gene>
    <name evidence="3" type="ORF">DFQ27_001894</name>
</gene>
<proteinExistence type="predicted"/>
<comment type="caution">
    <text evidence="3">The sequence shown here is derived from an EMBL/GenBank/DDBJ whole genome shotgun (WGS) entry which is preliminary data.</text>
</comment>
<protein>
    <recommendedName>
        <fullName evidence="2">SET domain-containing protein</fullName>
    </recommendedName>
</protein>
<dbReference type="Pfam" id="PF00856">
    <property type="entry name" value="SET"/>
    <property type="match status" value="1"/>
</dbReference>
<dbReference type="InterPro" id="IPR050869">
    <property type="entry name" value="H3K4_H4K5_MeTrfase"/>
</dbReference>
<feature type="domain" description="SET" evidence="2">
    <location>
        <begin position="264"/>
        <end position="427"/>
    </location>
</feature>
<dbReference type="GO" id="GO:0005634">
    <property type="term" value="C:nucleus"/>
    <property type="evidence" value="ECO:0007669"/>
    <property type="project" value="TreeGrafter"/>
</dbReference>
<evidence type="ECO:0000313" key="4">
    <source>
        <dbReference type="Proteomes" id="UP000807716"/>
    </source>
</evidence>
<name>A0A9P6QAR7_9FUNG</name>
<evidence type="ECO:0000259" key="2">
    <source>
        <dbReference type="PROSITE" id="PS50280"/>
    </source>
</evidence>
<dbReference type="SUPFAM" id="SSF82199">
    <property type="entry name" value="SET domain"/>
    <property type="match status" value="1"/>
</dbReference>
<dbReference type="OrthoDB" id="1028014at2759"/>
<sequence length="457" mass="51970">MCDPWLDCGVCHFCWSAIPNRKTQIRFPQQHSSPQQQQQQQKQSKGKKPSKRQSTVMVFCNDKCLEDYGAPVADMVCHVEGHIRRLWQANPASVFSTSIDTNTDTNTDTNIDTKHQGQDGSGWQKRADRALHLASSREQLVRLSDQDMGEFLNLVWSSIDMWVAEQLVLDCTLARTTNNTKKQKKKMSRDVMFPSIAWSLLSCAQPDLASRTTDDNCEKLRLMAEALYRRQYEDGSPRSTETQATFADYCAMQSNEVTVIREALKVEIQEQEDGAIGGDDHAERSLRALVALLPTCFQEVLYVYLRLRDALYLMRGESKQGNGVDDSSSVVDLEVDHSAFRSMLYKEIANSFGIRDESDELLGFAVFPRACFFNHSCDPNIQKRRDIRELPCVVGADGKGTTVRRRTMAFYAARRIEEGEECCISYGDISADRAERQARLQEMYFFPCSCARCEREA</sequence>
<accession>A0A9P6QAR7</accession>
<keyword evidence="4" id="KW-1185">Reference proteome</keyword>
<evidence type="ECO:0000313" key="3">
    <source>
        <dbReference type="EMBL" id="KAG0263150.1"/>
    </source>
</evidence>